<feature type="domain" description="Carrier" evidence="5">
    <location>
        <begin position="16"/>
        <end position="93"/>
    </location>
</feature>
<dbReference type="EMBL" id="BAAAZA010000013">
    <property type="protein sequence ID" value="GAA3875819.1"/>
    <property type="molecule type" value="Genomic_DNA"/>
</dbReference>
<feature type="transmembrane region" description="Helical" evidence="4">
    <location>
        <begin position="619"/>
        <end position="644"/>
    </location>
</feature>
<proteinExistence type="predicted"/>
<dbReference type="SMART" id="SM00823">
    <property type="entry name" value="PKS_PP"/>
    <property type="match status" value="1"/>
</dbReference>
<keyword evidence="4" id="KW-0472">Membrane</keyword>
<reference evidence="7" key="1">
    <citation type="journal article" date="2019" name="Int. J. Syst. Evol. Microbiol.">
        <title>The Global Catalogue of Microorganisms (GCM) 10K type strain sequencing project: providing services to taxonomists for standard genome sequencing and annotation.</title>
        <authorList>
            <consortium name="The Broad Institute Genomics Platform"/>
            <consortium name="The Broad Institute Genome Sequencing Center for Infectious Disease"/>
            <person name="Wu L."/>
            <person name="Ma J."/>
        </authorList>
    </citation>
    <scope>NUCLEOTIDE SEQUENCE [LARGE SCALE GENOMIC DNA]</scope>
    <source>
        <strain evidence="7">JCM 16578</strain>
    </source>
</reference>
<evidence type="ECO:0000256" key="1">
    <source>
        <dbReference type="ARBA" id="ARBA00022450"/>
    </source>
</evidence>
<keyword evidence="7" id="KW-1185">Reference proteome</keyword>
<dbReference type="InterPro" id="IPR011004">
    <property type="entry name" value="Trimer_LpxA-like_sf"/>
</dbReference>
<dbReference type="InterPro" id="IPR009081">
    <property type="entry name" value="PP-bd_ACP"/>
</dbReference>
<evidence type="ECO:0000256" key="4">
    <source>
        <dbReference type="SAM" id="Phobius"/>
    </source>
</evidence>
<dbReference type="Gene3D" id="2.160.10.10">
    <property type="entry name" value="Hexapeptide repeat proteins"/>
    <property type="match status" value="2"/>
</dbReference>
<keyword evidence="4" id="KW-1133">Transmembrane helix</keyword>
<keyword evidence="1" id="KW-0596">Phosphopantetheine</keyword>
<dbReference type="InterPro" id="IPR020806">
    <property type="entry name" value="PKS_PP-bd"/>
</dbReference>
<feature type="transmembrane region" description="Helical" evidence="4">
    <location>
        <begin position="361"/>
        <end position="382"/>
    </location>
</feature>
<name>A0ABP7KFD7_9ACTN</name>
<organism evidence="6 7">
    <name type="scientific">Streptomyces lannensis</name>
    <dbReference type="NCBI Taxonomy" id="766498"/>
    <lineage>
        <taxon>Bacteria</taxon>
        <taxon>Bacillati</taxon>
        <taxon>Actinomycetota</taxon>
        <taxon>Actinomycetes</taxon>
        <taxon>Kitasatosporales</taxon>
        <taxon>Streptomycetaceae</taxon>
        <taxon>Streptomyces</taxon>
    </lineage>
</organism>
<keyword evidence="4" id="KW-0812">Transmembrane</keyword>
<feature type="compositionally biased region" description="Pro residues" evidence="3">
    <location>
        <begin position="98"/>
        <end position="115"/>
    </location>
</feature>
<protein>
    <recommendedName>
        <fullName evidence="5">Carrier domain-containing protein</fullName>
    </recommendedName>
</protein>
<sequence length="844" mass="91841">MVDNPVDVLTPDPGESSTAASEQVLAEVLAQIVRLDRVSVDSNFFSDLGADSMVMAHFCARLRKRDDVPSVSMKDVYRHPTVRSLAAALTDAARPTPEASPPPMTAPHRQAPPPPVSGTSHYVACSALQLLFFLAYSYVVALVLAQGVEWISDGVGLLGTYLRAVIFGAALFLGASVLPVVAKWVLIGRWRRQRIRLWSLAYVRFWCAKTLIRTSPLVLFVGSPLYPLYLRALGAKIGRRVSVFSRHVPVCTDLLTIGDGSVIRKDTYYNCYRAESGVIRTGPITLGTDVLVGEVTVLDIETAMGDRTQLGHTSSLHAGQVVPDGEHWHGSPAQPTEVDYRRVGPARCGGARRAMYSTTQVLMALFLYIPLVVAGVVILVAAVPESTSILEPGPTALDDWTFYADALAGSAIFVFGAVVLGVLLTATVPRALNLTLKPDVVYPLYGVRYAVHRIIVLFTNRRFFTILFGDSSGIVHYLLRLGYKLSPVEQTGSNFGMAVKHDIPYLSSVGKGTMVADGLSIINAEFSPSSFSVSPVTIGPRNFLGNYIAYPSGGRTGDNCLLATKVMVPLDGAIRENVGLLGSPSFEIPRTVLRDSRFDHLKDGEVFRRRLAAKTKHNAFTMGVHLFARWLYFFCVTVIASAAVDLYDSLGAAVIVLAGLLTLLFAIVYMLLTERAAAGRGGLRPLYCSIYEQPFWRHERYWKITTPTEAIAVFNGTPYKSLIWRLLGTRIGSHVFDDGCFIPERSLVTIGNDCTLNEGSRIQCHSQEDGTFKSDRTTLGNGCTIGVNSLVHYGVTMGDTSTLAPDAFLMKGEQVPAQAYWAGNPAREMPTSLPNSRPIRPQGG</sequence>
<evidence type="ECO:0000313" key="6">
    <source>
        <dbReference type="EMBL" id="GAA3875819.1"/>
    </source>
</evidence>
<gene>
    <name evidence="6" type="ORF">GCM10022207_47150</name>
</gene>
<feature type="region of interest" description="Disordered" evidence="3">
    <location>
        <begin position="825"/>
        <end position="844"/>
    </location>
</feature>
<dbReference type="NCBIfam" id="TIGR02353">
    <property type="entry name" value="NRPS_term_dom"/>
    <property type="match status" value="1"/>
</dbReference>
<feature type="region of interest" description="Disordered" evidence="3">
    <location>
        <begin position="92"/>
        <end position="115"/>
    </location>
</feature>
<dbReference type="PANTHER" id="PTHR43300:SF11">
    <property type="entry name" value="ACETYLTRANSFERASE RV3034C-RELATED"/>
    <property type="match status" value="1"/>
</dbReference>
<keyword evidence="2" id="KW-0597">Phosphoprotein</keyword>
<evidence type="ECO:0000256" key="3">
    <source>
        <dbReference type="SAM" id="MobiDB-lite"/>
    </source>
</evidence>
<dbReference type="SUPFAM" id="SSF47336">
    <property type="entry name" value="ACP-like"/>
    <property type="match status" value="1"/>
</dbReference>
<feature type="transmembrane region" description="Helical" evidence="4">
    <location>
        <begin position="402"/>
        <end position="428"/>
    </location>
</feature>
<feature type="transmembrane region" description="Helical" evidence="4">
    <location>
        <begin position="650"/>
        <end position="672"/>
    </location>
</feature>
<dbReference type="InterPro" id="IPR012728">
    <property type="entry name" value="Pls/PosA_C"/>
</dbReference>
<dbReference type="Pfam" id="PF00550">
    <property type="entry name" value="PP-binding"/>
    <property type="match status" value="1"/>
</dbReference>
<accession>A0ABP7KFD7</accession>
<dbReference type="RefSeq" id="WP_345550734.1">
    <property type="nucleotide sequence ID" value="NZ_BAAAZA010000013.1"/>
</dbReference>
<evidence type="ECO:0000259" key="5">
    <source>
        <dbReference type="PROSITE" id="PS50075"/>
    </source>
</evidence>
<dbReference type="Proteomes" id="UP001501563">
    <property type="component" value="Unassembled WGS sequence"/>
</dbReference>
<dbReference type="Gene3D" id="1.10.1200.10">
    <property type="entry name" value="ACP-like"/>
    <property type="match status" value="1"/>
</dbReference>
<dbReference type="PROSITE" id="PS50075">
    <property type="entry name" value="CARRIER"/>
    <property type="match status" value="1"/>
</dbReference>
<dbReference type="InterPro" id="IPR036736">
    <property type="entry name" value="ACP-like_sf"/>
</dbReference>
<feature type="transmembrane region" description="Helical" evidence="4">
    <location>
        <begin position="122"/>
        <end position="144"/>
    </location>
</feature>
<feature type="transmembrane region" description="Helical" evidence="4">
    <location>
        <begin position="164"/>
        <end position="186"/>
    </location>
</feature>
<dbReference type="SUPFAM" id="SSF51161">
    <property type="entry name" value="Trimeric LpxA-like enzymes"/>
    <property type="match status" value="2"/>
</dbReference>
<dbReference type="PANTHER" id="PTHR43300">
    <property type="entry name" value="ACETYLTRANSFERASE"/>
    <property type="match status" value="1"/>
</dbReference>
<comment type="caution">
    <text evidence="6">The sequence shown here is derived from an EMBL/GenBank/DDBJ whole genome shotgun (WGS) entry which is preliminary data.</text>
</comment>
<evidence type="ECO:0000256" key="2">
    <source>
        <dbReference type="ARBA" id="ARBA00022553"/>
    </source>
</evidence>
<dbReference type="InterPro" id="IPR050179">
    <property type="entry name" value="Trans_hexapeptide_repeat"/>
</dbReference>
<evidence type="ECO:0000313" key="7">
    <source>
        <dbReference type="Proteomes" id="UP001501563"/>
    </source>
</evidence>